<dbReference type="EMBL" id="JBEAFC010000004">
    <property type="protein sequence ID" value="KAL1560218.1"/>
    <property type="molecule type" value="Genomic_DNA"/>
</dbReference>
<gene>
    <name evidence="1" type="ORF">AAHA92_10459</name>
</gene>
<dbReference type="Proteomes" id="UP001567538">
    <property type="component" value="Unassembled WGS sequence"/>
</dbReference>
<sequence>MSVMRRESGMSKKRSRRKYFGVWKIGVVEALINVCEQYVDKKRHSNHIHFVCKEWMSMCDTELREAGFYFDKNQSIEVLEMLSKIMDMKSTSSPELI</sequence>
<comment type="caution">
    <text evidence="1">The sequence shown here is derived from an EMBL/GenBank/DDBJ whole genome shotgun (WGS) entry which is preliminary data.</text>
</comment>
<proteinExistence type="predicted"/>
<reference evidence="1 2" key="1">
    <citation type="submission" date="2024-06" db="EMBL/GenBank/DDBJ databases">
        <title>A chromosome level genome sequence of Diviner's sage (Salvia divinorum).</title>
        <authorList>
            <person name="Ford S.A."/>
            <person name="Ro D.-K."/>
            <person name="Ness R.W."/>
            <person name="Phillips M.A."/>
        </authorList>
    </citation>
    <scope>NUCLEOTIDE SEQUENCE [LARGE SCALE GENOMIC DNA]</scope>
    <source>
        <strain evidence="1">SAF-2024a</strain>
        <tissue evidence="1">Leaf</tissue>
    </source>
</reference>
<evidence type="ECO:0000313" key="1">
    <source>
        <dbReference type="EMBL" id="KAL1560218.1"/>
    </source>
</evidence>
<keyword evidence="2" id="KW-1185">Reference proteome</keyword>
<organism evidence="1 2">
    <name type="scientific">Salvia divinorum</name>
    <name type="common">Maria pastora</name>
    <name type="synonym">Diviner's sage</name>
    <dbReference type="NCBI Taxonomy" id="28513"/>
    <lineage>
        <taxon>Eukaryota</taxon>
        <taxon>Viridiplantae</taxon>
        <taxon>Streptophyta</taxon>
        <taxon>Embryophyta</taxon>
        <taxon>Tracheophyta</taxon>
        <taxon>Spermatophyta</taxon>
        <taxon>Magnoliopsida</taxon>
        <taxon>eudicotyledons</taxon>
        <taxon>Gunneridae</taxon>
        <taxon>Pentapetalae</taxon>
        <taxon>asterids</taxon>
        <taxon>lamiids</taxon>
        <taxon>Lamiales</taxon>
        <taxon>Lamiaceae</taxon>
        <taxon>Nepetoideae</taxon>
        <taxon>Mentheae</taxon>
        <taxon>Salviinae</taxon>
        <taxon>Salvia</taxon>
        <taxon>Salvia subgen. Calosphace</taxon>
    </lineage>
</organism>
<dbReference type="AlphaFoldDB" id="A0ABD1HUT0"/>
<accession>A0ABD1HUT0</accession>
<name>A0ABD1HUT0_SALDI</name>
<protein>
    <submittedName>
        <fullName evidence="1">Uncharacterized protein</fullName>
    </submittedName>
</protein>
<evidence type="ECO:0000313" key="2">
    <source>
        <dbReference type="Proteomes" id="UP001567538"/>
    </source>
</evidence>